<protein>
    <recommendedName>
        <fullName evidence="3">XRE family transcriptional regulator</fullName>
    </recommendedName>
</protein>
<evidence type="ECO:0000313" key="2">
    <source>
        <dbReference type="Proteomes" id="UP000464577"/>
    </source>
</evidence>
<proteinExistence type="predicted"/>
<name>A0A6P1W0R8_9BACT</name>
<sequence length="84" mass="9850">MLSSAPATPLEAALSPPLQRLIDRFETQTTLCFKPSRRFYQRTGINRLRFAQFLRGQKHPDSREIKTLIHFFNQFFPVKAEDLL</sequence>
<dbReference type="KEGG" id="senf:GJR95_24070"/>
<dbReference type="AlphaFoldDB" id="A0A6P1W0R8"/>
<dbReference type="Proteomes" id="UP000464577">
    <property type="component" value="Chromosome"/>
</dbReference>
<keyword evidence="2" id="KW-1185">Reference proteome</keyword>
<evidence type="ECO:0008006" key="3">
    <source>
        <dbReference type="Google" id="ProtNLM"/>
    </source>
</evidence>
<gene>
    <name evidence="1" type="ORF">GJR95_24070</name>
</gene>
<organism evidence="1 2">
    <name type="scientific">Spirosoma endbachense</name>
    <dbReference type="NCBI Taxonomy" id="2666025"/>
    <lineage>
        <taxon>Bacteria</taxon>
        <taxon>Pseudomonadati</taxon>
        <taxon>Bacteroidota</taxon>
        <taxon>Cytophagia</taxon>
        <taxon>Cytophagales</taxon>
        <taxon>Cytophagaceae</taxon>
        <taxon>Spirosoma</taxon>
    </lineage>
</organism>
<dbReference type="EMBL" id="CP045997">
    <property type="protein sequence ID" value="QHV97892.1"/>
    <property type="molecule type" value="Genomic_DNA"/>
</dbReference>
<evidence type="ECO:0000313" key="1">
    <source>
        <dbReference type="EMBL" id="QHV97892.1"/>
    </source>
</evidence>
<dbReference type="RefSeq" id="WP_162388305.1">
    <property type="nucleotide sequence ID" value="NZ_CP045997.1"/>
</dbReference>
<accession>A0A6P1W0R8</accession>
<reference evidence="1 2" key="1">
    <citation type="submission" date="2019-11" db="EMBL/GenBank/DDBJ databases">
        <title>Spirosoma endbachense sp. nov., isolated from a natural salt meadow.</title>
        <authorList>
            <person name="Rojas J."/>
            <person name="Ambika Manirajan B."/>
            <person name="Ratering S."/>
            <person name="Suarez C."/>
            <person name="Geissler-Plaum R."/>
            <person name="Schnell S."/>
        </authorList>
    </citation>
    <scope>NUCLEOTIDE SEQUENCE [LARGE SCALE GENOMIC DNA]</scope>
    <source>
        <strain evidence="1 2">I-24</strain>
    </source>
</reference>